<comment type="caution">
    <text evidence="2">The sequence shown here is derived from an EMBL/GenBank/DDBJ whole genome shotgun (WGS) entry which is preliminary data.</text>
</comment>
<sequence length="132" mass="15062">MVPVFNGIFEDMYSEPLQYRRDLSGMSHTSDQAQAFHKHKQVAHTHPSAAQTHTPALHPAVITDDSVVSPLDGAFNRLHLEPVQEKEEVDGAASASGQRETEERSILDELRQVEQRWYNSQTPKQQHHQQQR</sequence>
<name>A0A8J4UPG4_CLAMG</name>
<feature type="region of interest" description="Disordered" evidence="1">
    <location>
        <begin position="79"/>
        <end position="132"/>
    </location>
</feature>
<accession>A0A8J4UPG4</accession>
<dbReference type="AlphaFoldDB" id="A0A8J4UPG4"/>
<feature type="region of interest" description="Disordered" evidence="1">
    <location>
        <begin position="30"/>
        <end position="57"/>
    </location>
</feature>
<dbReference type="OrthoDB" id="8769224at2759"/>
<feature type="compositionally biased region" description="Basic and acidic residues" evidence="1">
    <location>
        <begin position="99"/>
        <end position="114"/>
    </location>
</feature>
<evidence type="ECO:0000256" key="1">
    <source>
        <dbReference type="SAM" id="MobiDB-lite"/>
    </source>
</evidence>
<dbReference type="Proteomes" id="UP000727407">
    <property type="component" value="Unassembled WGS sequence"/>
</dbReference>
<gene>
    <name evidence="2" type="ORF">DAT39_009232</name>
</gene>
<organism evidence="2 3">
    <name type="scientific">Clarias magur</name>
    <name type="common">Asian catfish</name>
    <name type="synonym">Macropteronotus magur</name>
    <dbReference type="NCBI Taxonomy" id="1594786"/>
    <lineage>
        <taxon>Eukaryota</taxon>
        <taxon>Metazoa</taxon>
        <taxon>Chordata</taxon>
        <taxon>Craniata</taxon>
        <taxon>Vertebrata</taxon>
        <taxon>Euteleostomi</taxon>
        <taxon>Actinopterygii</taxon>
        <taxon>Neopterygii</taxon>
        <taxon>Teleostei</taxon>
        <taxon>Ostariophysi</taxon>
        <taxon>Siluriformes</taxon>
        <taxon>Clariidae</taxon>
        <taxon>Clarias</taxon>
    </lineage>
</organism>
<feature type="non-terminal residue" evidence="2">
    <location>
        <position position="1"/>
    </location>
</feature>
<keyword evidence="3" id="KW-1185">Reference proteome</keyword>
<evidence type="ECO:0000313" key="3">
    <source>
        <dbReference type="Proteomes" id="UP000727407"/>
    </source>
</evidence>
<protein>
    <submittedName>
        <fullName evidence="2">TRAF family member-associated NF-kappa-B activator-like isoform X1</fullName>
    </submittedName>
</protein>
<evidence type="ECO:0000313" key="2">
    <source>
        <dbReference type="EMBL" id="KAF5901072.1"/>
    </source>
</evidence>
<feature type="non-terminal residue" evidence="2">
    <location>
        <position position="132"/>
    </location>
</feature>
<proteinExistence type="predicted"/>
<reference evidence="2" key="1">
    <citation type="submission" date="2020-07" db="EMBL/GenBank/DDBJ databases">
        <title>Clarias magur genome sequencing, assembly and annotation.</title>
        <authorList>
            <person name="Kushwaha B."/>
            <person name="Kumar R."/>
            <person name="Das P."/>
            <person name="Joshi C.G."/>
            <person name="Kumar D."/>
            <person name="Nagpure N.S."/>
            <person name="Pandey M."/>
            <person name="Agarwal S."/>
            <person name="Srivastava S."/>
            <person name="Singh M."/>
            <person name="Sahoo L."/>
            <person name="Jayasankar P."/>
            <person name="Meher P.K."/>
            <person name="Koringa P.G."/>
            <person name="Iquebal M.A."/>
            <person name="Das S.P."/>
            <person name="Bit A."/>
            <person name="Patnaik S."/>
            <person name="Patel N."/>
            <person name="Shah T.M."/>
            <person name="Hinsu A."/>
            <person name="Jena J.K."/>
        </authorList>
    </citation>
    <scope>NUCLEOTIDE SEQUENCE</scope>
    <source>
        <strain evidence="2">CIFAMagur01</strain>
        <tissue evidence="2">Testis</tissue>
    </source>
</reference>
<dbReference type="EMBL" id="QNUK01000120">
    <property type="protein sequence ID" value="KAF5901072.1"/>
    <property type="molecule type" value="Genomic_DNA"/>
</dbReference>